<sequence>MVAVLLVWCVLAMLVVGCVLWAVRTTSIAHEEEKLAQVDPFLVLELEHQLAVAAERIRWVDADPTMFARAHHLRAALWAYDALLREACQLAGAENERDAGPAVEVSTLQRALSAQDLPDEISEISTQTLGDPDARFRRELELGARGWSW</sequence>
<evidence type="ECO:0000313" key="2">
    <source>
        <dbReference type="Proteomes" id="UP000774283"/>
    </source>
</evidence>
<name>A0A9X5FBZ6_9MICO</name>
<gene>
    <name evidence="1" type="ORF">HF995_08465</name>
</gene>
<comment type="caution">
    <text evidence="1">The sequence shown here is derived from an EMBL/GenBank/DDBJ whole genome shotgun (WGS) entry which is preliminary data.</text>
</comment>
<proteinExistence type="predicted"/>
<dbReference type="Proteomes" id="UP000774283">
    <property type="component" value="Unassembled WGS sequence"/>
</dbReference>
<protein>
    <submittedName>
        <fullName evidence="1">Uncharacterized protein</fullName>
    </submittedName>
</protein>
<evidence type="ECO:0000313" key="1">
    <source>
        <dbReference type="EMBL" id="NKX93298.1"/>
    </source>
</evidence>
<keyword evidence="2" id="KW-1185">Reference proteome</keyword>
<reference evidence="1 2" key="1">
    <citation type="submission" date="2020-04" db="EMBL/GenBank/DDBJ databases">
        <title>MicrobeNet Type strains.</title>
        <authorList>
            <person name="Nicholson A.C."/>
        </authorList>
    </citation>
    <scope>NUCLEOTIDE SEQUENCE [LARGE SCALE GENOMIC DNA]</scope>
    <source>
        <strain evidence="1 2">ATCC BAA-789</strain>
    </source>
</reference>
<organism evidence="1 2">
    <name type="scientific">Sanguibacter hominis ATCC BAA-789</name>
    <dbReference type="NCBI Taxonomy" id="1312740"/>
    <lineage>
        <taxon>Bacteria</taxon>
        <taxon>Bacillati</taxon>
        <taxon>Actinomycetota</taxon>
        <taxon>Actinomycetes</taxon>
        <taxon>Micrococcales</taxon>
        <taxon>Sanguibacteraceae</taxon>
        <taxon>Sanguibacter</taxon>
    </lineage>
</organism>
<accession>A0A9X5FBZ6</accession>
<dbReference type="EMBL" id="JAAXOW010000002">
    <property type="protein sequence ID" value="NKX93298.1"/>
    <property type="molecule type" value="Genomic_DNA"/>
</dbReference>
<dbReference type="RefSeq" id="WP_168447352.1">
    <property type="nucleotide sequence ID" value="NZ_JAAXOW010000002.1"/>
</dbReference>
<dbReference type="AlphaFoldDB" id="A0A9X5FBZ6"/>